<dbReference type="PANTHER" id="PTHR11908">
    <property type="entry name" value="XANTHINE DEHYDROGENASE"/>
    <property type="match status" value="1"/>
</dbReference>
<organism evidence="4 5">
    <name type="scientific">Gottschalkia acidurici (strain ATCC 7906 / DSM 604 / BCRC 14475 / CIP 104303 / KCTC 5404 / NCIMB 10678 / 9a)</name>
    <name type="common">Clostridium acidurici</name>
    <dbReference type="NCBI Taxonomy" id="1128398"/>
    <lineage>
        <taxon>Bacteria</taxon>
        <taxon>Bacillati</taxon>
        <taxon>Bacillota</taxon>
        <taxon>Tissierellia</taxon>
        <taxon>Tissierellales</taxon>
        <taxon>Gottschalkiaceae</taxon>
        <taxon>Gottschalkia</taxon>
    </lineage>
</organism>
<dbReference type="Pfam" id="PF02738">
    <property type="entry name" value="MoCoBD_1"/>
    <property type="match status" value="1"/>
</dbReference>
<dbReference type="Gene3D" id="3.30.365.10">
    <property type="entry name" value="Aldehyde oxidase/xanthine dehydrogenase, molybdopterin binding domain"/>
    <property type="match status" value="4"/>
</dbReference>
<dbReference type="GO" id="GO:0005506">
    <property type="term" value="F:iron ion binding"/>
    <property type="evidence" value="ECO:0007669"/>
    <property type="project" value="InterPro"/>
</dbReference>
<dbReference type="GO" id="GO:0004854">
    <property type="term" value="F:xanthine dehydrogenase activity"/>
    <property type="evidence" value="ECO:0007669"/>
    <property type="project" value="UniProtKB-EC"/>
</dbReference>
<evidence type="ECO:0000313" key="5">
    <source>
        <dbReference type="Proteomes" id="UP000006094"/>
    </source>
</evidence>
<dbReference type="InterPro" id="IPR008274">
    <property type="entry name" value="AldOxase/xan_DH_MoCoBD1"/>
</dbReference>
<accession>K0B2Q3</accession>
<keyword evidence="1" id="KW-0500">Molybdenum</keyword>
<name>K0B2Q3_GOTA9</name>
<sequence>MKEVTRSIPKVDGMGLILGKPVYTDDLAPRDSLIVKILRSPHAFAKIKSVNKETALKVPGIECILTYEDMPKTRFTRAAQAYPETSPQDTLILDQYVRYVGDDVAIIAATSEESAKKAMKLIKVDYEILEPLLDIEESEGSHIMVHPEDDTICLVDSVEYDRENNIVCRHAFDYGNLDKALSESDLVVERTYYTQAAHQGFMETYRSASYLDHYGRLVVISSTQVPFHARRSLSKALGIPLGKIRVIKPRVGGGYGGKQSVVTEYYPALVTLKTGKPAKLVLTRQETFEAGLPRVPMRIDVTVGANNDGRITAIDLNAIGGSGGYGQHSNSILFATAIKVVNLYNKVDAAKCRCTGVYTNTVPTGAFRGFGATQGTFALESTINEIADMLDIDPTEIRKKNMVNQGETVIRFDCKGIKNTGPIEVRESCGLKYCIQRGKELIGWDENFPGEQIAPNKFRGFGMAISKQGSGVPFQDMASASIKFVEDGSFILLVGAADIGQGSDTVLSQICAETLGVKVDSISIVSSDTDTTPFDSGAYASSTTYVTGNAVKQTAEKMKDMIFEEAARILNVSKSSIRFDGKNITVCASTASMTLEELGKSLTYAQKELIASDSYLCRTSPAPYLAAFAEVEVNTDTGKVFVNNFITVIDIGTPINPALAKVQVESGIMHGIGMALHEEVRMSKQGKMQTNTFMTYKIPTREDVGNIIVEFDNSYEPSGPYGAKSVGEIGINTSAPAIREAIYNAIGIRLNTLPMTPEKVLMALKNR</sequence>
<reference evidence="4 5" key="1">
    <citation type="journal article" date="2012" name="PLoS ONE">
        <title>The purine-utilizing bacterium Clostridium acidurici 9a: a genome-guided metabolic reconsideration.</title>
        <authorList>
            <person name="Hartwich K."/>
            <person name="Poehlein A."/>
            <person name="Daniel R."/>
        </authorList>
    </citation>
    <scope>NUCLEOTIDE SEQUENCE [LARGE SCALE GENOMIC DNA]</scope>
    <source>
        <strain evidence="5">ATCC 7906 / DSM 604 / BCRC 14475 / CIP 104303 / KCTC 5404 / NCIMB 10678 / 9a</strain>
    </source>
</reference>
<proteinExistence type="predicted"/>
<dbReference type="InterPro" id="IPR000674">
    <property type="entry name" value="Ald_Oxase/Xan_DH_a/b"/>
</dbReference>
<dbReference type="AlphaFoldDB" id="K0B2Q3"/>
<dbReference type="OrthoDB" id="9759099at2"/>
<dbReference type="KEGG" id="cad:Curi_c23920"/>
<dbReference type="EMBL" id="CP003326">
    <property type="protein sequence ID" value="AFS79387.1"/>
    <property type="molecule type" value="Genomic_DNA"/>
</dbReference>
<dbReference type="STRING" id="1128398.Curi_c23920"/>
<evidence type="ECO:0000313" key="4">
    <source>
        <dbReference type="EMBL" id="AFS79387.1"/>
    </source>
</evidence>
<dbReference type="SUPFAM" id="SSF56003">
    <property type="entry name" value="Molybdenum cofactor-binding domain"/>
    <property type="match status" value="1"/>
</dbReference>
<dbReference type="Gene3D" id="3.90.1170.50">
    <property type="entry name" value="Aldehyde oxidase/xanthine dehydrogenase, a/b hammerhead"/>
    <property type="match status" value="1"/>
</dbReference>
<dbReference type="SMART" id="SM01008">
    <property type="entry name" value="Ald_Xan_dh_C"/>
    <property type="match status" value="1"/>
</dbReference>
<gene>
    <name evidence="4" type="primary">xdhA2</name>
    <name evidence="4" type="ordered locus">Curi_c23920</name>
</gene>
<dbReference type="SUPFAM" id="SSF54665">
    <property type="entry name" value="CO dehydrogenase molybdoprotein N-domain-like"/>
    <property type="match status" value="1"/>
</dbReference>
<dbReference type="InterPro" id="IPR046867">
    <property type="entry name" value="AldOxase/xan_DH_MoCoBD2"/>
</dbReference>
<dbReference type="PATRIC" id="fig|1128398.3.peg.2467"/>
<evidence type="ECO:0000256" key="2">
    <source>
        <dbReference type="ARBA" id="ARBA00023002"/>
    </source>
</evidence>
<keyword evidence="5" id="KW-1185">Reference proteome</keyword>
<dbReference type="RefSeq" id="WP_014968521.1">
    <property type="nucleotide sequence ID" value="NC_018664.1"/>
</dbReference>
<dbReference type="HOGENOM" id="CLU_001681_2_1_9"/>
<dbReference type="InterPro" id="IPR037165">
    <property type="entry name" value="AldOxase/xan_DH_Mopterin-bd_sf"/>
</dbReference>
<dbReference type="PANTHER" id="PTHR11908:SF132">
    <property type="entry name" value="ALDEHYDE OXIDASE 1-RELATED"/>
    <property type="match status" value="1"/>
</dbReference>
<evidence type="ECO:0000259" key="3">
    <source>
        <dbReference type="SMART" id="SM01008"/>
    </source>
</evidence>
<dbReference type="Pfam" id="PF20256">
    <property type="entry name" value="MoCoBD_2"/>
    <property type="match status" value="1"/>
</dbReference>
<keyword evidence="2 4" id="KW-0560">Oxidoreductase</keyword>
<feature type="domain" description="Aldehyde oxidase/xanthine dehydrogenase a/b hammerhead" evidence="3">
    <location>
        <begin position="18"/>
        <end position="130"/>
    </location>
</feature>
<dbReference type="EC" id="1.17.1.4" evidence="4"/>
<protein>
    <submittedName>
        <fullName evidence="4">Xanthine dehydrogenase, molybdenum binding subunit XdhA</fullName>
        <ecNumber evidence="4">1.17.1.4</ecNumber>
    </submittedName>
</protein>
<dbReference type="Proteomes" id="UP000006094">
    <property type="component" value="Chromosome"/>
</dbReference>
<dbReference type="Pfam" id="PF01315">
    <property type="entry name" value="Ald_Xan_dh_C"/>
    <property type="match status" value="1"/>
</dbReference>
<dbReference type="eggNOG" id="COG1529">
    <property type="taxonomic scope" value="Bacteria"/>
</dbReference>
<dbReference type="InterPro" id="IPR036856">
    <property type="entry name" value="Ald_Oxase/Xan_DH_a/b_sf"/>
</dbReference>
<evidence type="ECO:0000256" key="1">
    <source>
        <dbReference type="ARBA" id="ARBA00022505"/>
    </source>
</evidence>
<dbReference type="InterPro" id="IPR016208">
    <property type="entry name" value="Ald_Oxase/xanthine_DH-like"/>
</dbReference>